<organism evidence="5 6">
    <name type="scientific">Candidatus Entotheonella gemina</name>
    <dbReference type="NCBI Taxonomy" id="1429439"/>
    <lineage>
        <taxon>Bacteria</taxon>
        <taxon>Pseudomonadati</taxon>
        <taxon>Nitrospinota/Tectimicrobiota group</taxon>
        <taxon>Candidatus Tectimicrobiota</taxon>
        <taxon>Candidatus Entotheonellia</taxon>
        <taxon>Candidatus Entotheonellales</taxon>
        <taxon>Candidatus Entotheonellaceae</taxon>
        <taxon>Candidatus Entotheonella</taxon>
    </lineage>
</organism>
<dbReference type="HOGENOM" id="CLU_009583_36_3_7"/>
<accession>W4M851</accession>
<protein>
    <recommendedName>
        <fullName evidence="7">Glycosyltransferase subfamily 4-like N-terminal domain-containing protein</fullName>
    </recommendedName>
</protein>
<evidence type="ECO:0000256" key="1">
    <source>
        <dbReference type="ARBA" id="ARBA00022676"/>
    </source>
</evidence>
<reference evidence="5 6" key="1">
    <citation type="journal article" date="2014" name="Nature">
        <title>An environmental bacterial taxon with a large and distinct metabolic repertoire.</title>
        <authorList>
            <person name="Wilson M.C."/>
            <person name="Mori T."/>
            <person name="Ruckert C."/>
            <person name="Uria A.R."/>
            <person name="Helf M.J."/>
            <person name="Takada K."/>
            <person name="Gernert C."/>
            <person name="Steffens U.A."/>
            <person name="Heycke N."/>
            <person name="Schmitt S."/>
            <person name="Rinke C."/>
            <person name="Helfrich E.J."/>
            <person name="Brachmann A.O."/>
            <person name="Gurgui C."/>
            <person name="Wakimoto T."/>
            <person name="Kracht M."/>
            <person name="Crusemann M."/>
            <person name="Hentschel U."/>
            <person name="Abe I."/>
            <person name="Matsunaga S."/>
            <person name="Kalinowski J."/>
            <person name="Takeyama H."/>
            <person name="Piel J."/>
        </authorList>
    </citation>
    <scope>NUCLEOTIDE SEQUENCE [LARGE SCALE GENOMIC DNA]</scope>
    <source>
        <strain evidence="6">TSY2</strain>
    </source>
</reference>
<keyword evidence="1" id="KW-0328">Glycosyltransferase</keyword>
<dbReference type="PANTHER" id="PTHR12526:SF629">
    <property type="entry name" value="TEICHURONIC ACID BIOSYNTHESIS GLYCOSYLTRANSFERASE TUAH-RELATED"/>
    <property type="match status" value="1"/>
</dbReference>
<proteinExistence type="predicted"/>
<evidence type="ECO:0000313" key="5">
    <source>
        <dbReference type="EMBL" id="ETX06549.1"/>
    </source>
</evidence>
<dbReference type="Pfam" id="PF13579">
    <property type="entry name" value="Glyco_trans_4_4"/>
    <property type="match status" value="1"/>
</dbReference>
<evidence type="ECO:0000256" key="2">
    <source>
        <dbReference type="ARBA" id="ARBA00022679"/>
    </source>
</evidence>
<dbReference type="GO" id="GO:0016757">
    <property type="term" value="F:glycosyltransferase activity"/>
    <property type="evidence" value="ECO:0007669"/>
    <property type="project" value="UniProtKB-KW"/>
</dbReference>
<evidence type="ECO:0000259" key="4">
    <source>
        <dbReference type="Pfam" id="PF13579"/>
    </source>
</evidence>
<comment type="caution">
    <text evidence="5">The sequence shown here is derived from an EMBL/GenBank/DDBJ whole genome shotgun (WGS) entry which is preliminary data.</text>
</comment>
<dbReference type="InterPro" id="IPR028098">
    <property type="entry name" value="Glyco_trans_4-like_N"/>
</dbReference>
<dbReference type="Proteomes" id="UP000019140">
    <property type="component" value="Unassembled WGS sequence"/>
</dbReference>
<dbReference type="InterPro" id="IPR001296">
    <property type="entry name" value="Glyco_trans_1"/>
</dbReference>
<dbReference type="SUPFAM" id="SSF53756">
    <property type="entry name" value="UDP-Glycosyltransferase/glycogen phosphorylase"/>
    <property type="match status" value="1"/>
</dbReference>
<dbReference type="EMBL" id="AZHX01000669">
    <property type="protein sequence ID" value="ETX06549.1"/>
    <property type="molecule type" value="Genomic_DNA"/>
</dbReference>
<dbReference type="AlphaFoldDB" id="W4M851"/>
<name>W4M851_9BACT</name>
<evidence type="ECO:0008006" key="7">
    <source>
        <dbReference type="Google" id="ProtNLM"/>
    </source>
</evidence>
<dbReference type="PANTHER" id="PTHR12526">
    <property type="entry name" value="GLYCOSYLTRANSFERASE"/>
    <property type="match status" value="1"/>
</dbReference>
<dbReference type="Pfam" id="PF00534">
    <property type="entry name" value="Glycos_transf_1"/>
    <property type="match status" value="1"/>
</dbReference>
<feature type="domain" description="Glycosyl transferase family 1" evidence="3">
    <location>
        <begin position="186"/>
        <end position="345"/>
    </location>
</feature>
<keyword evidence="6" id="KW-1185">Reference proteome</keyword>
<keyword evidence="2" id="KW-0808">Transferase</keyword>
<sequence length="384" mass="43992">MMAHICMLLRDDIRLDGRVRKEIRTLSQAGHEVELVVSDYTKTGTGGDDLGIKIHYVPLNLWSLPAINFAEDLRFNRRIASIVQRIRPTHIHCHDLNTLMAGVWAKDKLSATLTFDAHELMPESMGGIKESIWGLIERRCIPKCDHIIMPEKHRIAYFLKKYPNVPQPFLLENFPKRSDIPVTHDDIFRKKYPIGHDQMIILYSGIVHPKRQIEELVNSMTICDEKFVLVVLGNPYKNYADVLQGKIKELGIEDRVFIHQQVPHTEILQYMASCDIGAAFYPNTNLNNYYCASNKIYEYIALEKKILTNNYPGLLEVVGRGGHGVCLENVTAQSLADAYAGLAKTDLSPTSKRYYWEAQEDTLLQIYELSVKDERRASVKTFEL</sequence>
<dbReference type="Gene3D" id="3.40.50.2000">
    <property type="entry name" value="Glycogen Phosphorylase B"/>
    <property type="match status" value="2"/>
</dbReference>
<gene>
    <name evidence="5" type="ORF">ETSY2_16445</name>
</gene>
<evidence type="ECO:0000313" key="6">
    <source>
        <dbReference type="Proteomes" id="UP000019140"/>
    </source>
</evidence>
<evidence type="ECO:0000259" key="3">
    <source>
        <dbReference type="Pfam" id="PF00534"/>
    </source>
</evidence>
<feature type="domain" description="Glycosyltransferase subfamily 4-like N-terminal" evidence="4">
    <location>
        <begin position="19"/>
        <end position="150"/>
    </location>
</feature>